<dbReference type="CDD" id="cd00018">
    <property type="entry name" value="AP2"/>
    <property type="match status" value="2"/>
</dbReference>
<comment type="similarity">
    <text evidence="6">Belongs to the AP2/ERF transcription factor family. AP2 subfamily.</text>
</comment>
<dbReference type="EnsemblPlants" id="LPERR09G07850.1">
    <property type="protein sequence ID" value="LPERR09G07850.1"/>
    <property type="gene ID" value="LPERR09G07850"/>
</dbReference>
<dbReference type="PROSITE" id="PS51032">
    <property type="entry name" value="AP2_ERF"/>
    <property type="match status" value="2"/>
</dbReference>
<dbReference type="Gramene" id="LPERR09G07850.1">
    <property type="protein sequence ID" value="LPERR09G07850.1"/>
    <property type="gene ID" value="LPERR09G07850"/>
</dbReference>
<dbReference type="SUPFAM" id="SSF54171">
    <property type="entry name" value="DNA-binding domain"/>
    <property type="match status" value="2"/>
</dbReference>
<organism evidence="9 10">
    <name type="scientific">Leersia perrieri</name>
    <dbReference type="NCBI Taxonomy" id="77586"/>
    <lineage>
        <taxon>Eukaryota</taxon>
        <taxon>Viridiplantae</taxon>
        <taxon>Streptophyta</taxon>
        <taxon>Embryophyta</taxon>
        <taxon>Tracheophyta</taxon>
        <taxon>Spermatophyta</taxon>
        <taxon>Magnoliopsida</taxon>
        <taxon>Liliopsida</taxon>
        <taxon>Poales</taxon>
        <taxon>Poaceae</taxon>
        <taxon>BOP clade</taxon>
        <taxon>Oryzoideae</taxon>
        <taxon>Oryzeae</taxon>
        <taxon>Oryzinae</taxon>
        <taxon>Leersia</taxon>
    </lineage>
</organism>
<dbReference type="Gene3D" id="3.30.730.10">
    <property type="entry name" value="AP2/ERF domain"/>
    <property type="match status" value="2"/>
</dbReference>
<proteinExistence type="inferred from homology"/>
<keyword evidence="4" id="KW-0804">Transcription</keyword>
<dbReference type="STRING" id="77586.A0A0D9XDZ5"/>
<dbReference type="PANTHER" id="PTHR32467">
    <property type="entry name" value="AP2-LIKE ETHYLENE-RESPONSIVE TRANSCRIPTION FACTOR"/>
    <property type="match status" value="1"/>
</dbReference>
<feature type="domain" description="AP2/ERF" evidence="8">
    <location>
        <begin position="111"/>
        <end position="168"/>
    </location>
</feature>
<dbReference type="PANTHER" id="PTHR32467:SF157">
    <property type="entry name" value="AP2-LIKE ETHYLENE-RESPONSIVE TRANSCRIPTION FACTOR CRL5"/>
    <property type="match status" value="1"/>
</dbReference>
<name>A0A0D9XDZ5_9ORYZ</name>
<keyword evidence="10" id="KW-1185">Reference proteome</keyword>
<dbReference type="SMART" id="SM00380">
    <property type="entry name" value="AP2"/>
    <property type="match status" value="2"/>
</dbReference>
<accession>A0A0D9XDZ5</accession>
<evidence type="ECO:0000256" key="5">
    <source>
        <dbReference type="ARBA" id="ARBA00023242"/>
    </source>
</evidence>
<dbReference type="GO" id="GO:0003677">
    <property type="term" value="F:DNA binding"/>
    <property type="evidence" value="ECO:0007669"/>
    <property type="project" value="UniProtKB-KW"/>
</dbReference>
<dbReference type="InterPro" id="IPR016177">
    <property type="entry name" value="DNA-bd_dom_sf"/>
</dbReference>
<evidence type="ECO:0000256" key="6">
    <source>
        <dbReference type="ARBA" id="ARBA00037973"/>
    </source>
</evidence>
<keyword evidence="2" id="KW-0805">Transcription regulation</keyword>
<comment type="subcellular location">
    <subcellularLocation>
        <location evidence="1">Nucleus</location>
    </subcellularLocation>
</comment>
<evidence type="ECO:0000256" key="4">
    <source>
        <dbReference type="ARBA" id="ARBA00023163"/>
    </source>
</evidence>
<keyword evidence="3" id="KW-0238">DNA-binding</keyword>
<keyword evidence="5" id="KW-0539">Nucleus</keyword>
<dbReference type="HOGENOM" id="CLU_048809_4_0_1"/>
<evidence type="ECO:0000256" key="1">
    <source>
        <dbReference type="ARBA" id="ARBA00004123"/>
    </source>
</evidence>
<dbReference type="Proteomes" id="UP000032180">
    <property type="component" value="Chromosome 9"/>
</dbReference>
<reference evidence="9 10" key="1">
    <citation type="submission" date="2012-08" db="EMBL/GenBank/DDBJ databases">
        <title>Oryza genome evolution.</title>
        <authorList>
            <person name="Wing R.A."/>
        </authorList>
    </citation>
    <scope>NUCLEOTIDE SEQUENCE</scope>
</reference>
<dbReference type="InterPro" id="IPR036955">
    <property type="entry name" value="AP2/ERF_dom_sf"/>
</dbReference>
<protein>
    <recommendedName>
        <fullName evidence="8">AP2/ERF domain-containing protein</fullName>
    </recommendedName>
</protein>
<feature type="region of interest" description="Disordered" evidence="7">
    <location>
        <begin position="1"/>
        <end position="28"/>
    </location>
</feature>
<evidence type="ECO:0000313" key="9">
    <source>
        <dbReference type="EnsemblPlants" id="LPERR09G07850.1"/>
    </source>
</evidence>
<evidence type="ECO:0000256" key="3">
    <source>
        <dbReference type="ARBA" id="ARBA00023125"/>
    </source>
</evidence>
<evidence type="ECO:0000313" key="10">
    <source>
        <dbReference type="Proteomes" id="UP000032180"/>
    </source>
</evidence>
<dbReference type="AlphaFoldDB" id="A0A0D9XDZ5"/>
<evidence type="ECO:0000259" key="8">
    <source>
        <dbReference type="PROSITE" id="PS51032"/>
    </source>
</evidence>
<dbReference type="GO" id="GO:0003700">
    <property type="term" value="F:DNA-binding transcription factor activity"/>
    <property type="evidence" value="ECO:0007669"/>
    <property type="project" value="InterPro"/>
</dbReference>
<feature type="domain" description="AP2/ERF" evidence="8">
    <location>
        <begin position="32"/>
        <end position="93"/>
    </location>
</feature>
<reference evidence="10" key="2">
    <citation type="submission" date="2013-12" db="EMBL/GenBank/DDBJ databases">
        <authorList>
            <person name="Yu Y."/>
            <person name="Lee S."/>
            <person name="de Baynast K."/>
            <person name="Wissotski M."/>
            <person name="Liu L."/>
            <person name="Talag J."/>
            <person name="Goicoechea J."/>
            <person name="Angelova A."/>
            <person name="Jetty R."/>
            <person name="Kudrna D."/>
            <person name="Golser W."/>
            <person name="Rivera L."/>
            <person name="Zhang J."/>
            <person name="Wing R."/>
        </authorList>
    </citation>
    <scope>NUCLEOTIDE SEQUENCE</scope>
</reference>
<evidence type="ECO:0000256" key="2">
    <source>
        <dbReference type="ARBA" id="ARBA00023015"/>
    </source>
</evidence>
<evidence type="ECO:0000256" key="7">
    <source>
        <dbReference type="SAM" id="MobiDB-lite"/>
    </source>
</evidence>
<dbReference type="InterPro" id="IPR001471">
    <property type="entry name" value="AP2/ERF_dom"/>
</dbReference>
<reference evidence="9" key="3">
    <citation type="submission" date="2015-04" db="UniProtKB">
        <authorList>
            <consortium name="EnsemblPlants"/>
        </authorList>
    </citation>
    <scope>IDENTIFICATION</scope>
</reference>
<dbReference type="GO" id="GO:0005634">
    <property type="term" value="C:nucleus"/>
    <property type="evidence" value="ECO:0007669"/>
    <property type="project" value="UniProtKB-SubCell"/>
</dbReference>
<dbReference type="eggNOG" id="ENOG502QQ82">
    <property type="taxonomic scope" value="Eukaryota"/>
</dbReference>
<sequence>MAAIDAVGKKRGGGQQQQHRKSIDTFGQTSSQYRGVTRWTGKYEAHFWDNSFKKEGQAKKGRQGGYDTEEKAARAYDLATLKYWGHTTHINFPLEQYQEDLEFMKNMNKEQYVAHIRRHHQQGRWQARIGRVEGNKDLYLGTFATQEEAAEVYDVAAIKFRGRNTVTN</sequence>